<evidence type="ECO:0000313" key="4">
    <source>
        <dbReference type="Proteomes" id="UP000011680"/>
    </source>
</evidence>
<accession>M0MX37</accession>
<dbReference type="eggNOG" id="arCOG04649">
    <property type="taxonomic scope" value="Archaea"/>
</dbReference>
<evidence type="ECO:0000313" key="3">
    <source>
        <dbReference type="EMBL" id="EMA50146.1"/>
    </source>
</evidence>
<dbReference type="Pfam" id="PF19111">
    <property type="entry name" value="DUF5798"/>
    <property type="match status" value="1"/>
</dbReference>
<sequence>MASRQPTDMGLGNTAKKLQRVADMAETLYEKVDELRTRVNEVKAHVETTSERVERIERDLDDQRAILDALAREQDIDVDSLLAGAAIEEAEPGHASDAGSTTDDADGTTATGE</sequence>
<evidence type="ECO:0000256" key="2">
    <source>
        <dbReference type="SAM" id="MobiDB-lite"/>
    </source>
</evidence>
<keyword evidence="4" id="KW-1185">Reference proteome</keyword>
<organism evidence="3 4">
    <name type="scientific">Halococcus thailandensis JCM 13552</name>
    <dbReference type="NCBI Taxonomy" id="1227457"/>
    <lineage>
        <taxon>Archaea</taxon>
        <taxon>Methanobacteriati</taxon>
        <taxon>Methanobacteriota</taxon>
        <taxon>Stenosarchaea group</taxon>
        <taxon>Halobacteria</taxon>
        <taxon>Halobacteriales</taxon>
        <taxon>Halococcaceae</taxon>
        <taxon>Halococcus</taxon>
    </lineage>
</organism>
<feature type="compositionally biased region" description="Low complexity" evidence="2">
    <location>
        <begin position="95"/>
        <end position="113"/>
    </location>
</feature>
<feature type="coiled-coil region" evidence="1">
    <location>
        <begin position="18"/>
        <end position="73"/>
    </location>
</feature>
<evidence type="ECO:0000256" key="1">
    <source>
        <dbReference type="SAM" id="Coils"/>
    </source>
</evidence>
<proteinExistence type="predicted"/>
<reference evidence="3 4" key="1">
    <citation type="journal article" date="2014" name="PLoS Genet.">
        <title>Phylogenetically driven sequencing of extremely halophilic archaea reveals strategies for static and dynamic osmo-response.</title>
        <authorList>
            <person name="Becker E.A."/>
            <person name="Seitzer P.M."/>
            <person name="Tritt A."/>
            <person name="Larsen D."/>
            <person name="Krusor M."/>
            <person name="Yao A.I."/>
            <person name="Wu D."/>
            <person name="Madern D."/>
            <person name="Eisen J.A."/>
            <person name="Darling A.E."/>
            <person name="Facciotti M.T."/>
        </authorList>
    </citation>
    <scope>NUCLEOTIDE SEQUENCE [LARGE SCALE GENOMIC DNA]</scope>
    <source>
        <strain evidence="3 4">JCM 13552</strain>
    </source>
</reference>
<dbReference type="InterPro" id="IPR043816">
    <property type="entry name" value="DUF5798"/>
</dbReference>
<dbReference type="AlphaFoldDB" id="M0MX37"/>
<comment type="caution">
    <text evidence="3">The sequence shown here is derived from an EMBL/GenBank/DDBJ whole genome shotgun (WGS) entry which is preliminary data.</text>
</comment>
<dbReference type="PATRIC" id="fig|1227457.3.peg.3241"/>
<dbReference type="Proteomes" id="UP000011680">
    <property type="component" value="Unassembled WGS sequence"/>
</dbReference>
<keyword evidence="1" id="KW-0175">Coiled coil</keyword>
<dbReference type="EMBL" id="AOMF01000171">
    <property type="protein sequence ID" value="EMA50146.1"/>
    <property type="molecule type" value="Genomic_DNA"/>
</dbReference>
<protein>
    <submittedName>
        <fullName evidence="3">Uncharacterized protein</fullName>
    </submittedName>
</protein>
<feature type="region of interest" description="Disordered" evidence="2">
    <location>
        <begin position="88"/>
        <end position="113"/>
    </location>
</feature>
<gene>
    <name evidence="3" type="ORF">C451_16645</name>
</gene>
<name>M0MX37_9EURY</name>